<keyword evidence="9" id="KW-0408">Iron</keyword>
<accession>A0A096B4R6</accession>
<evidence type="ECO:0000256" key="10">
    <source>
        <dbReference type="ARBA" id="ARBA00033171"/>
    </source>
</evidence>
<keyword evidence="7" id="KW-0663">Pyridoxal phosphate</keyword>
<dbReference type="AlphaFoldDB" id="A0A096B4R6"/>
<evidence type="ECO:0000256" key="7">
    <source>
        <dbReference type="ARBA" id="ARBA00022898"/>
    </source>
</evidence>
<comment type="catalytic activity">
    <reaction evidence="11">
        <text>N(6)-(pyridoxal phosphate)-L-lysyl-[4-amino-5-hydroxymethyl-2-methylpyrimidine phosphate synthase] + L-histidyl-[4-amino-5-hydroxymethyl-2-methylpyrimidine phosphate synthase] + 2 Fe(3+) + 4 H2O = L-lysyl-[4-amino-5-hydroxymethyl-2-methylpyrimidine phosphate synthase] + (2S)-2-amino-5-hydroxy-4-oxopentanoyl-[4-amino-5-hydroxymethyl-2-methylpyrimidine phosphate synthase] + 4-amino-2-methyl-5-(phosphooxymethyl)pyrimidine + 3-oxopropanoate + 2 Fe(2+) + 2 H(+)</text>
        <dbReference type="Rhea" id="RHEA:65756"/>
        <dbReference type="Rhea" id="RHEA-COMP:16892"/>
        <dbReference type="Rhea" id="RHEA-COMP:16893"/>
        <dbReference type="Rhea" id="RHEA-COMP:16894"/>
        <dbReference type="Rhea" id="RHEA-COMP:16895"/>
        <dbReference type="ChEBI" id="CHEBI:15377"/>
        <dbReference type="ChEBI" id="CHEBI:15378"/>
        <dbReference type="ChEBI" id="CHEBI:29033"/>
        <dbReference type="ChEBI" id="CHEBI:29034"/>
        <dbReference type="ChEBI" id="CHEBI:29969"/>
        <dbReference type="ChEBI" id="CHEBI:29979"/>
        <dbReference type="ChEBI" id="CHEBI:33190"/>
        <dbReference type="ChEBI" id="CHEBI:58354"/>
        <dbReference type="ChEBI" id="CHEBI:143915"/>
        <dbReference type="ChEBI" id="CHEBI:157692"/>
    </reaction>
    <physiologicalReaction direction="left-to-right" evidence="11">
        <dbReference type="Rhea" id="RHEA:65757"/>
    </physiologicalReaction>
</comment>
<comment type="caution">
    <text evidence="13">The sequence shown here is derived from an EMBL/GenBank/DDBJ whole genome shotgun (WGS) entry which is preliminary data.</text>
</comment>
<organism evidence="13 14">
    <name type="scientific">Flavonifractor plautii 1_3_50AFAA</name>
    <dbReference type="NCBI Taxonomy" id="742738"/>
    <lineage>
        <taxon>Bacteria</taxon>
        <taxon>Bacillati</taxon>
        <taxon>Bacillota</taxon>
        <taxon>Clostridia</taxon>
        <taxon>Eubacteriales</taxon>
        <taxon>Oscillospiraceae</taxon>
        <taxon>Flavonifractor</taxon>
    </lineage>
</organism>
<dbReference type="InterPro" id="IPR015168">
    <property type="entry name" value="SsuA/THI5"/>
</dbReference>
<keyword evidence="14" id="KW-1185">Reference proteome</keyword>
<evidence type="ECO:0000313" key="13">
    <source>
        <dbReference type="EMBL" id="KGF54353.1"/>
    </source>
</evidence>
<dbReference type="Pfam" id="PF09084">
    <property type="entry name" value="NMT1"/>
    <property type="match status" value="1"/>
</dbReference>
<dbReference type="PANTHER" id="PTHR31528">
    <property type="entry name" value="4-AMINO-5-HYDROXYMETHYL-2-METHYLPYRIMIDINE PHOSPHATE SYNTHASE THI11-RELATED"/>
    <property type="match status" value="1"/>
</dbReference>
<dbReference type="PANTHER" id="PTHR31528:SF1">
    <property type="entry name" value="4-AMINO-5-HYDROXYMETHYL-2-METHYLPYRIMIDINE PHOSPHATE SYNTHASE THI11-RELATED"/>
    <property type="match status" value="1"/>
</dbReference>
<evidence type="ECO:0000256" key="1">
    <source>
        <dbReference type="ARBA" id="ARBA00003469"/>
    </source>
</evidence>
<protein>
    <recommendedName>
        <fullName evidence="10">Thiamine pyrimidine synthase</fullName>
    </recommendedName>
</protein>
<dbReference type="Proteomes" id="UP000029585">
    <property type="component" value="Unassembled WGS sequence"/>
</dbReference>
<dbReference type="SUPFAM" id="SSF53850">
    <property type="entry name" value="Periplasmic binding protein-like II"/>
    <property type="match status" value="1"/>
</dbReference>
<name>A0A096B4R6_FLAPL</name>
<evidence type="ECO:0000313" key="14">
    <source>
        <dbReference type="Proteomes" id="UP000029585"/>
    </source>
</evidence>
<evidence type="ECO:0000256" key="3">
    <source>
        <dbReference type="ARBA" id="ARBA00009406"/>
    </source>
</evidence>
<dbReference type="PATRIC" id="fig|742738.3.peg.3044"/>
<evidence type="ECO:0000256" key="2">
    <source>
        <dbReference type="ARBA" id="ARBA00004948"/>
    </source>
</evidence>
<comment type="similarity">
    <text evidence="3">Belongs to the NMT1/THI5 family.</text>
</comment>
<keyword evidence="5" id="KW-0808">Transferase</keyword>
<evidence type="ECO:0000256" key="8">
    <source>
        <dbReference type="ARBA" id="ARBA00022977"/>
    </source>
</evidence>
<proteinExistence type="inferred from homology"/>
<dbReference type="GO" id="GO:0009228">
    <property type="term" value="P:thiamine biosynthetic process"/>
    <property type="evidence" value="ECO:0007669"/>
    <property type="project" value="UniProtKB-KW"/>
</dbReference>
<evidence type="ECO:0000256" key="5">
    <source>
        <dbReference type="ARBA" id="ARBA00022679"/>
    </source>
</evidence>
<evidence type="ECO:0000259" key="12">
    <source>
        <dbReference type="Pfam" id="PF09084"/>
    </source>
</evidence>
<comment type="pathway">
    <text evidence="2">Cofactor biosynthesis; thiamine diphosphate biosynthesis.</text>
</comment>
<comment type="function">
    <text evidence="1">Responsible for the formation of the pyrimidine heterocycle in the thiamine biosynthesis pathway. Catalyzes the formation of hydroxymethylpyrimidine phosphate (HMP-P) from histidine and pyridoxal phosphate (PLP). The protein uses PLP and the active site histidine to form HMP-P, generating an inactive enzyme. The enzyme can only undergo a single turnover, which suggests it is a suicide enzyme.</text>
</comment>
<evidence type="ECO:0000256" key="9">
    <source>
        <dbReference type="ARBA" id="ARBA00023004"/>
    </source>
</evidence>
<sequence>MGKLNVVLDWFANTNHTGFLLAEKRGYFAEAGLEVHIDGEVHGVMDLHGADFVLGPQISMLDCMSRGVELTGVAVLTQRSDSGIVSLKESGITSPRHLEGKRLTHWAPRWFHGVIGEAVRLDGGDYGKVELVPMDVGDIVSTLGAAADATWVYANWENEELIAAGKEINFINLADVDPLFDFCAPAIAATHQVLRDRPAEVRAFLAALDRGYQEAARDPEGAVLAVKDGLPAVSEAMLVRSQRHLAPLLLDQRGHWGAIRPERWERMANWLVANGYYDRRRPTEYTNDFLPV</sequence>
<dbReference type="InterPro" id="IPR027939">
    <property type="entry name" value="NMT1/THI5"/>
</dbReference>
<dbReference type="RefSeq" id="WP_044942204.1">
    <property type="nucleotide sequence ID" value="NZ_KN174164.1"/>
</dbReference>
<keyword evidence="6" id="KW-0479">Metal-binding</keyword>
<gene>
    <name evidence="13" type="ORF">HMPREF9460_02960</name>
</gene>
<dbReference type="GO" id="GO:0046872">
    <property type="term" value="F:metal ion binding"/>
    <property type="evidence" value="ECO:0007669"/>
    <property type="project" value="UniProtKB-KW"/>
</dbReference>
<comment type="subunit">
    <text evidence="4">Homodimer.</text>
</comment>
<evidence type="ECO:0000256" key="6">
    <source>
        <dbReference type="ARBA" id="ARBA00022723"/>
    </source>
</evidence>
<dbReference type="HOGENOM" id="CLU_028871_6_0_9"/>
<evidence type="ECO:0000256" key="11">
    <source>
        <dbReference type="ARBA" id="ARBA00048179"/>
    </source>
</evidence>
<dbReference type="eggNOG" id="COG0715">
    <property type="taxonomic scope" value="Bacteria"/>
</dbReference>
<keyword evidence="8" id="KW-0784">Thiamine biosynthesis</keyword>
<dbReference type="Gene3D" id="3.40.190.10">
    <property type="entry name" value="Periplasmic binding protein-like II"/>
    <property type="match status" value="2"/>
</dbReference>
<reference evidence="13 14" key="1">
    <citation type="submission" date="2011-08" db="EMBL/GenBank/DDBJ databases">
        <title>The Genome Sequence of Clostridium orbiscindens 1_3_50AFAA.</title>
        <authorList>
            <consortium name="The Broad Institute Genome Sequencing Platform"/>
            <person name="Earl A."/>
            <person name="Ward D."/>
            <person name="Feldgarden M."/>
            <person name="Gevers D."/>
            <person name="Daigneault M."/>
            <person name="Strauss J."/>
            <person name="Allen-Vercoe E."/>
            <person name="Young S.K."/>
            <person name="Zeng Q."/>
            <person name="Gargeya S."/>
            <person name="Fitzgerald M."/>
            <person name="Haas B."/>
            <person name="Abouelleil A."/>
            <person name="Alvarado L."/>
            <person name="Arachchi H.M."/>
            <person name="Berlin A."/>
            <person name="Brown A."/>
            <person name="Chapman S.B."/>
            <person name="Chen Z."/>
            <person name="Dunbar C."/>
            <person name="Freedman E."/>
            <person name="Gearin G."/>
            <person name="Gellesch M."/>
            <person name="Goldberg J."/>
            <person name="Griggs A."/>
            <person name="Gujja S."/>
            <person name="Heiman D."/>
            <person name="Howarth C."/>
            <person name="Larson L."/>
            <person name="Lui A."/>
            <person name="MacDonald P.J.P."/>
            <person name="Montmayeur A."/>
            <person name="Murphy C."/>
            <person name="Neiman D."/>
            <person name="Pearson M."/>
            <person name="Priest M."/>
            <person name="Roberts A."/>
            <person name="Saif S."/>
            <person name="Shea T."/>
            <person name="Shenoy N."/>
            <person name="Sisk P."/>
            <person name="Stolte C."/>
            <person name="Sykes S."/>
            <person name="Wortman J."/>
            <person name="Nusbaum C."/>
            <person name="Birren B."/>
        </authorList>
    </citation>
    <scope>NUCLEOTIDE SEQUENCE [LARGE SCALE GENOMIC DNA]</scope>
    <source>
        <strain evidence="13 14">1_3_50AFAA</strain>
    </source>
</reference>
<evidence type="ECO:0000256" key="4">
    <source>
        <dbReference type="ARBA" id="ARBA00011738"/>
    </source>
</evidence>
<dbReference type="EMBL" id="ADLO01000090">
    <property type="protein sequence ID" value="KGF54353.1"/>
    <property type="molecule type" value="Genomic_DNA"/>
</dbReference>
<dbReference type="GO" id="GO:0016740">
    <property type="term" value="F:transferase activity"/>
    <property type="evidence" value="ECO:0007669"/>
    <property type="project" value="UniProtKB-KW"/>
</dbReference>
<feature type="domain" description="SsuA/THI5-like" evidence="12">
    <location>
        <begin position="13"/>
        <end position="222"/>
    </location>
</feature>